<organism evidence="2 3">
    <name type="scientific">Dryococelus australis</name>
    <dbReference type="NCBI Taxonomy" id="614101"/>
    <lineage>
        <taxon>Eukaryota</taxon>
        <taxon>Metazoa</taxon>
        <taxon>Ecdysozoa</taxon>
        <taxon>Arthropoda</taxon>
        <taxon>Hexapoda</taxon>
        <taxon>Insecta</taxon>
        <taxon>Pterygota</taxon>
        <taxon>Neoptera</taxon>
        <taxon>Polyneoptera</taxon>
        <taxon>Phasmatodea</taxon>
        <taxon>Verophasmatodea</taxon>
        <taxon>Anareolatae</taxon>
        <taxon>Phasmatidae</taxon>
        <taxon>Eurycanthinae</taxon>
        <taxon>Dryococelus</taxon>
    </lineage>
</organism>
<comment type="caution">
    <text evidence="2">The sequence shown here is derived from an EMBL/GenBank/DDBJ whole genome shotgun (WGS) entry which is preliminary data.</text>
</comment>
<reference evidence="2 3" key="1">
    <citation type="submission" date="2023-02" db="EMBL/GenBank/DDBJ databases">
        <title>LHISI_Scaffold_Assembly.</title>
        <authorList>
            <person name="Stuart O.P."/>
            <person name="Cleave R."/>
            <person name="Magrath M.J.L."/>
            <person name="Mikheyev A.S."/>
        </authorList>
    </citation>
    <scope>NUCLEOTIDE SEQUENCE [LARGE SCALE GENOMIC DNA]</scope>
    <source>
        <strain evidence="2">Daus_M_001</strain>
        <tissue evidence="2">Leg muscle</tissue>
    </source>
</reference>
<sequence>MNGKQLPMAKSGIPPITAFFGTVLFAAVDTCYSCLFVSIGCRRRLSDDGVFISTAF</sequence>
<evidence type="ECO:0000313" key="3">
    <source>
        <dbReference type="Proteomes" id="UP001159363"/>
    </source>
</evidence>
<accession>A0ABQ9GKQ9</accession>
<keyword evidence="1" id="KW-0472">Membrane</keyword>
<name>A0ABQ9GKQ9_9NEOP</name>
<proteinExistence type="predicted"/>
<gene>
    <name evidence="2" type="ORF">PR048_026200</name>
</gene>
<evidence type="ECO:0000256" key="1">
    <source>
        <dbReference type="SAM" id="Phobius"/>
    </source>
</evidence>
<dbReference type="Proteomes" id="UP001159363">
    <property type="component" value="Chromosome 10"/>
</dbReference>
<feature type="transmembrane region" description="Helical" evidence="1">
    <location>
        <begin position="16"/>
        <end position="37"/>
    </location>
</feature>
<dbReference type="EMBL" id="JARBHB010000011">
    <property type="protein sequence ID" value="KAJ8872594.1"/>
    <property type="molecule type" value="Genomic_DNA"/>
</dbReference>
<keyword evidence="1" id="KW-1133">Transmembrane helix</keyword>
<keyword evidence="3" id="KW-1185">Reference proteome</keyword>
<keyword evidence="1" id="KW-0812">Transmembrane</keyword>
<protein>
    <submittedName>
        <fullName evidence="2">Uncharacterized protein</fullName>
    </submittedName>
</protein>
<evidence type="ECO:0000313" key="2">
    <source>
        <dbReference type="EMBL" id="KAJ8872594.1"/>
    </source>
</evidence>